<dbReference type="EMBL" id="UZAF01017721">
    <property type="protein sequence ID" value="VDO44336.1"/>
    <property type="molecule type" value="Genomic_DNA"/>
</dbReference>
<feature type="compositionally biased region" description="Basic and acidic residues" evidence="1">
    <location>
        <begin position="143"/>
        <end position="161"/>
    </location>
</feature>
<evidence type="ECO:0000313" key="4">
    <source>
        <dbReference type="WBParaSite" id="HPLM_0001197301-mRNA-1"/>
    </source>
</evidence>
<keyword evidence="3" id="KW-1185">Reference proteome</keyword>
<dbReference type="WBParaSite" id="HPLM_0001197301-mRNA-1">
    <property type="protein sequence ID" value="HPLM_0001197301-mRNA-1"/>
    <property type="gene ID" value="HPLM_0001197301"/>
</dbReference>
<feature type="compositionally biased region" description="Basic and acidic residues" evidence="1">
    <location>
        <begin position="57"/>
        <end position="69"/>
    </location>
</feature>
<evidence type="ECO:0000256" key="1">
    <source>
        <dbReference type="SAM" id="MobiDB-lite"/>
    </source>
</evidence>
<sequence length="536" mass="60919">MGYHHPSNAPTMNDDGPHRRFNALLLDSDEELERSAADYDSVLAVSVDAEESDDDVPEGRAFDEDRKNEEESFSILIREGISLKTDVRVVKFGTTLKLNCSDYKPEGSSYWERQHDVDDVDIDIGFEPYSSMLGKQRYPLRESRKVESVRGDHEDPLRSSDDDSEDGLEDGKDEMKLAAQNAESLTVTASHGQLYYTCYVEDVDYYKQTTSIYIFAVEGPPPAPQFTFRLVRSKPYKLHVDWMVDWREDIPTRRLNVTVKQDDDPKVKAEEIMEKKGTVSTDISADIASITVLANASYGENFLQTVEKTINIEHITLVNFGISDDDTDTIKIRWNVLGGLPNEEPQYKIKFECGKDYKEEKMVKQNSIVVAIKRRPYKCDLFAQAILDSYEGPVAKYRVKLKAKSPEVAPTNVKFTNEGLTTTITFVPIPKEVMRKYGENQGCQVFVCKEKKASRKCFNKTASPQAGEVKFENLEEYGIALLVLYNMLIEVTACLKTLFFFLLETSLRFDRLACESVSVTRKSISYPSPISESRFS</sequence>
<protein>
    <submittedName>
        <fullName evidence="4">Ig-like domain-containing protein</fullName>
    </submittedName>
</protein>
<accession>A0A158QP66</accession>
<dbReference type="Proteomes" id="UP000268014">
    <property type="component" value="Unassembled WGS sequence"/>
</dbReference>
<proteinExistence type="predicted"/>
<dbReference type="AlphaFoldDB" id="A0A158QP66"/>
<name>A0A158QP66_HAEPC</name>
<organism evidence="4">
    <name type="scientific">Haemonchus placei</name>
    <name type="common">Barber's pole worm</name>
    <dbReference type="NCBI Taxonomy" id="6290"/>
    <lineage>
        <taxon>Eukaryota</taxon>
        <taxon>Metazoa</taxon>
        <taxon>Ecdysozoa</taxon>
        <taxon>Nematoda</taxon>
        <taxon>Chromadorea</taxon>
        <taxon>Rhabditida</taxon>
        <taxon>Rhabditina</taxon>
        <taxon>Rhabditomorpha</taxon>
        <taxon>Strongyloidea</taxon>
        <taxon>Trichostrongylidae</taxon>
        <taxon>Haemonchus</taxon>
    </lineage>
</organism>
<feature type="region of interest" description="Disordered" evidence="1">
    <location>
        <begin position="143"/>
        <end position="170"/>
    </location>
</feature>
<reference evidence="4" key="1">
    <citation type="submission" date="2016-04" db="UniProtKB">
        <authorList>
            <consortium name="WormBaseParasite"/>
        </authorList>
    </citation>
    <scope>IDENTIFICATION</scope>
</reference>
<gene>
    <name evidence="2" type="ORF">HPLM_LOCUS11965</name>
</gene>
<feature type="region of interest" description="Disordered" evidence="1">
    <location>
        <begin position="1"/>
        <end position="20"/>
    </location>
</feature>
<evidence type="ECO:0000313" key="2">
    <source>
        <dbReference type="EMBL" id="VDO44336.1"/>
    </source>
</evidence>
<evidence type="ECO:0000313" key="3">
    <source>
        <dbReference type="Proteomes" id="UP000268014"/>
    </source>
</evidence>
<reference evidence="2 3" key="2">
    <citation type="submission" date="2018-11" db="EMBL/GenBank/DDBJ databases">
        <authorList>
            <consortium name="Pathogen Informatics"/>
        </authorList>
    </citation>
    <scope>NUCLEOTIDE SEQUENCE [LARGE SCALE GENOMIC DNA]</scope>
    <source>
        <strain evidence="2 3">MHpl1</strain>
    </source>
</reference>
<feature type="region of interest" description="Disordered" evidence="1">
    <location>
        <begin position="47"/>
        <end position="69"/>
    </location>
</feature>